<proteinExistence type="predicted"/>
<dbReference type="OrthoDB" id="2661274at2"/>
<sequence length="174" mass="20252">MLAKMKREKFDAWQTELLGRACIEHVQQQVQGKSPQVKMEVYKELTAGQRALFMFHVLHDHAHPSVAEFVSWIAYTLDHFSYWIGIQAGLRYFEQEDILHLLEEMKVVLEERNQRLGIQMSQISVLDLEEDPSLIEEASRLYQRYQELSEGTLLRIGRTIRSNPGEFVTLCDGA</sequence>
<evidence type="ECO:0000313" key="1">
    <source>
        <dbReference type="EMBL" id="RNB76893.1"/>
    </source>
</evidence>
<dbReference type="AlphaFoldDB" id="A0A3M8CMN1"/>
<protein>
    <submittedName>
        <fullName evidence="1">Uncharacterized protein</fullName>
    </submittedName>
</protein>
<gene>
    <name evidence="1" type="ORF">EDM52_01490</name>
</gene>
<name>A0A3M8CMN1_9BACL</name>
<keyword evidence="2" id="KW-1185">Reference proteome</keyword>
<organism evidence="1 2">
    <name type="scientific">Brevibacillus invocatus</name>
    <dbReference type="NCBI Taxonomy" id="173959"/>
    <lineage>
        <taxon>Bacteria</taxon>
        <taxon>Bacillati</taxon>
        <taxon>Bacillota</taxon>
        <taxon>Bacilli</taxon>
        <taxon>Bacillales</taxon>
        <taxon>Paenibacillaceae</taxon>
        <taxon>Brevibacillus</taxon>
    </lineage>
</organism>
<accession>A0A3M8CMN1</accession>
<dbReference type="Proteomes" id="UP000282028">
    <property type="component" value="Unassembled WGS sequence"/>
</dbReference>
<dbReference type="EMBL" id="RHHR01000003">
    <property type="protein sequence ID" value="RNB76893.1"/>
    <property type="molecule type" value="Genomic_DNA"/>
</dbReference>
<dbReference type="RefSeq" id="WP_122907255.1">
    <property type="nucleotide sequence ID" value="NZ_CBCSBE010000011.1"/>
</dbReference>
<reference evidence="1 2" key="1">
    <citation type="submission" date="2018-10" db="EMBL/GenBank/DDBJ databases">
        <title>Phylogenomics of Brevibacillus.</title>
        <authorList>
            <person name="Dunlap C."/>
        </authorList>
    </citation>
    <scope>NUCLEOTIDE SEQUENCE [LARGE SCALE GENOMIC DNA]</scope>
    <source>
        <strain evidence="1 2">JCM 12215</strain>
    </source>
</reference>
<comment type="caution">
    <text evidence="1">The sequence shown here is derived from an EMBL/GenBank/DDBJ whole genome shotgun (WGS) entry which is preliminary data.</text>
</comment>
<evidence type="ECO:0000313" key="2">
    <source>
        <dbReference type="Proteomes" id="UP000282028"/>
    </source>
</evidence>